<accession>A0A290QFM1</accession>
<evidence type="ECO:0000256" key="1">
    <source>
        <dbReference type="SAM" id="MobiDB-lite"/>
    </source>
</evidence>
<dbReference type="Proteomes" id="UP000217265">
    <property type="component" value="Chromosome"/>
</dbReference>
<dbReference type="KEGG" id="vbh:CMV30_09320"/>
<evidence type="ECO:0000313" key="4">
    <source>
        <dbReference type="Proteomes" id="UP000217265"/>
    </source>
</evidence>
<dbReference type="EMBL" id="CP023344">
    <property type="protein sequence ID" value="ATC64138.1"/>
    <property type="molecule type" value="Genomic_DNA"/>
</dbReference>
<dbReference type="AlphaFoldDB" id="A0A290QFM1"/>
<feature type="region of interest" description="Disordered" evidence="1">
    <location>
        <begin position="155"/>
        <end position="189"/>
    </location>
</feature>
<reference evidence="3 4" key="1">
    <citation type="submission" date="2017-09" db="EMBL/GenBank/DDBJ databases">
        <title>Complete genome sequence of Verrucomicrobial strain HZ-65, isolated from freshwater.</title>
        <authorList>
            <person name="Choi A."/>
        </authorList>
    </citation>
    <scope>NUCLEOTIDE SEQUENCE [LARGE SCALE GENOMIC DNA]</scope>
    <source>
        <strain evidence="3 4">HZ-65</strain>
    </source>
</reference>
<dbReference type="RefSeq" id="WP_096055770.1">
    <property type="nucleotide sequence ID" value="NZ_CP023344.1"/>
</dbReference>
<protein>
    <submittedName>
        <fullName evidence="3">Uncharacterized protein</fullName>
    </submittedName>
</protein>
<feature type="compositionally biased region" description="Low complexity" evidence="1">
    <location>
        <begin position="163"/>
        <end position="189"/>
    </location>
</feature>
<gene>
    <name evidence="3" type="ORF">CMV30_09320</name>
</gene>
<feature type="signal peptide" evidence="2">
    <location>
        <begin position="1"/>
        <end position="23"/>
    </location>
</feature>
<sequence>MKSTPARLFFAVLSLGLSGVAMAKISTESPFVPKNGQALAAPTENSPIELRGVMQTREGLMFGIYEPASQKGTWVKADEKGNGYVVKSFDAGKSSVSIEYQGRVQTLTLKEARFDGTVAAVPMIGGAQTRPAGSAPVVAANPAEEAKRLENVANEVRRRRAARQAATTTTTPAAPTQGVPAPAVTPATP</sequence>
<name>A0A290QFM1_9BACT</name>
<feature type="chain" id="PRO_5012696636" evidence="2">
    <location>
        <begin position="24"/>
        <end position="189"/>
    </location>
</feature>
<evidence type="ECO:0000313" key="3">
    <source>
        <dbReference type="EMBL" id="ATC64138.1"/>
    </source>
</evidence>
<dbReference type="OrthoDB" id="200154at2"/>
<keyword evidence="4" id="KW-1185">Reference proteome</keyword>
<proteinExistence type="predicted"/>
<keyword evidence="2" id="KW-0732">Signal</keyword>
<organism evidence="3 4">
    <name type="scientific">Nibricoccus aquaticus</name>
    <dbReference type="NCBI Taxonomy" id="2576891"/>
    <lineage>
        <taxon>Bacteria</taxon>
        <taxon>Pseudomonadati</taxon>
        <taxon>Verrucomicrobiota</taxon>
        <taxon>Opitutia</taxon>
        <taxon>Opitutales</taxon>
        <taxon>Opitutaceae</taxon>
        <taxon>Nibricoccus</taxon>
    </lineage>
</organism>
<evidence type="ECO:0000256" key="2">
    <source>
        <dbReference type="SAM" id="SignalP"/>
    </source>
</evidence>